<keyword evidence="2" id="KW-0548">Nucleotidyltransferase</keyword>
<dbReference type="InterPro" id="IPR043502">
    <property type="entry name" value="DNA/RNA_pol_sf"/>
</dbReference>
<feature type="non-terminal residue" evidence="2">
    <location>
        <position position="1"/>
    </location>
</feature>
<keyword evidence="2" id="KW-0808">Transferase</keyword>
<dbReference type="EMBL" id="GBHO01007913">
    <property type="protein sequence ID" value="JAG35691.1"/>
    <property type="molecule type" value="Transcribed_RNA"/>
</dbReference>
<dbReference type="PROSITE" id="PS50878">
    <property type="entry name" value="RT_POL"/>
    <property type="match status" value="1"/>
</dbReference>
<dbReference type="AlphaFoldDB" id="A0A0A9YVN8"/>
<organism evidence="2">
    <name type="scientific">Lygus hesperus</name>
    <name type="common">Western plant bug</name>
    <dbReference type="NCBI Taxonomy" id="30085"/>
    <lineage>
        <taxon>Eukaryota</taxon>
        <taxon>Metazoa</taxon>
        <taxon>Ecdysozoa</taxon>
        <taxon>Arthropoda</taxon>
        <taxon>Hexapoda</taxon>
        <taxon>Insecta</taxon>
        <taxon>Pterygota</taxon>
        <taxon>Neoptera</taxon>
        <taxon>Paraneoptera</taxon>
        <taxon>Hemiptera</taxon>
        <taxon>Heteroptera</taxon>
        <taxon>Panheteroptera</taxon>
        <taxon>Cimicomorpha</taxon>
        <taxon>Miridae</taxon>
        <taxon>Mirini</taxon>
        <taxon>Lygus</taxon>
    </lineage>
</organism>
<keyword evidence="2" id="KW-0695">RNA-directed DNA polymerase</keyword>
<protein>
    <submittedName>
        <fullName evidence="2">Putative RNA-directed DNA polymerase from transposon BS</fullName>
    </submittedName>
</protein>
<feature type="domain" description="Reverse transcriptase" evidence="1">
    <location>
        <begin position="145"/>
        <end position="348"/>
    </location>
</feature>
<reference evidence="2" key="2">
    <citation type="submission" date="2014-07" db="EMBL/GenBank/DDBJ databases">
        <authorList>
            <person name="Hull J."/>
        </authorList>
    </citation>
    <scope>NUCLEOTIDE SEQUENCE</scope>
</reference>
<accession>A0A0A9YVN8</accession>
<dbReference type="SUPFAM" id="SSF56672">
    <property type="entry name" value="DNA/RNA polymerases"/>
    <property type="match status" value="1"/>
</dbReference>
<evidence type="ECO:0000259" key="1">
    <source>
        <dbReference type="PROSITE" id="PS50878"/>
    </source>
</evidence>
<feature type="non-terminal residue" evidence="2">
    <location>
        <position position="348"/>
    </location>
</feature>
<proteinExistence type="predicted"/>
<dbReference type="Pfam" id="PF00078">
    <property type="entry name" value="RVT_1"/>
    <property type="match status" value="1"/>
</dbReference>
<sequence>DYRIFSNLRAKCEVMSGSLYSSYLESLQNGLHDNIKLFWNHINYKDGCNDLPPVMKLNDFVASSPPEIADLFASYFSSVFDPPTTQTPTYPVRDVVSLGVLTITEDAVRRELSSLDVNKGMGPDGILLRNCCQSLFSPLTSIFNYSLESGSFPSQWKCSYITPIHKSGDKSEIKHYRPISTICAIPKILEKLVILQIYPELSHYLVNEQHGFVRGRSTVTNLLEFQEYVMKGFEQHVQVDVINTDYSKAFDRLSHHHVLRLLESIGIHGALLNWLTDYLSDRRLIVKIKGDLSRPFIASSGIPQGSHVGPLIFLMMINGVHEVFGQVKCLLFADDLKFFSYIESHLDC</sequence>
<evidence type="ECO:0000313" key="2">
    <source>
        <dbReference type="EMBL" id="JAG35691.1"/>
    </source>
</evidence>
<dbReference type="PANTHER" id="PTHR19446">
    <property type="entry name" value="REVERSE TRANSCRIPTASES"/>
    <property type="match status" value="1"/>
</dbReference>
<dbReference type="InterPro" id="IPR000477">
    <property type="entry name" value="RT_dom"/>
</dbReference>
<reference evidence="2" key="1">
    <citation type="journal article" date="2014" name="PLoS ONE">
        <title>Transcriptome-Based Identification of ABC Transporters in the Western Tarnished Plant Bug Lygus hesperus.</title>
        <authorList>
            <person name="Hull J.J."/>
            <person name="Chaney K."/>
            <person name="Geib S.M."/>
            <person name="Fabrick J.A."/>
            <person name="Brent C.S."/>
            <person name="Walsh D."/>
            <person name="Lavine L.C."/>
        </authorList>
    </citation>
    <scope>NUCLEOTIDE SEQUENCE</scope>
</reference>
<name>A0A0A9YVN8_LYGHE</name>
<gene>
    <name evidence="2" type="primary">RTase_105</name>
    <name evidence="2" type="ORF">CM83_16257</name>
</gene>
<dbReference type="GO" id="GO:0003964">
    <property type="term" value="F:RNA-directed DNA polymerase activity"/>
    <property type="evidence" value="ECO:0007669"/>
    <property type="project" value="UniProtKB-KW"/>
</dbReference>
<dbReference type="CDD" id="cd01650">
    <property type="entry name" value="RT_nLTR_like"/>
    <property type="match status" value="1"/>
</dbReference>